<reference evidence="11 12" key="1">
    <citation type="journal article" date="2018" name="Front. Microbiol.">
        <title>Genome-Wide Analysis of Corynespora cassiicola Leaf Fall Disease Putative Effectors.</title>
        <authorList>
            <person name="Lopez D."/>
            <person name="Ribeiro S."/>
            <person name="Label P."/>
            <person name="Fumanal B."/>
            <person name="Venisse J.S."/>
            <person name="Kohler A."/>
            <person name="de Oliveira R.R."/>
            <person name="Labutti K."/>
            <person name="Lipzen A."/>
            <person name="Lail K."/>
            <person name="Bauer D."/>
            <person name="Ohm R.A."/>
            <person name="Barry K.W."/>
            <person name="Spatafora J."/>
            <person name="Grigoriev I.V."/>
            <person name="Martin F.M."/>
            <person name="Pujade-Renaud V."/>
        </authorList>
    </citation>
    <scope>NUCLEOTIDE SEQUENCE [LARGE SCALE GENOMIC DNA]</scope>
    <source>
        <strain evidence="11 12">Philippines</strain>
    </source>
</reference>
<evidence type="ECO:0000256" key="5">
    <source>
        <dbReference type="ARBA" id="ARBA00023163"/>
    </source>
</evidence>
<evidence type="ECO:0000256" key="7">
    <source>
        <dbReference type="ARBA" id="ARBA00093633"/>
    </source>
</evidence>
<dbReference type="InterPro" id="IPR018359">
    <property type="entry name" value="Bromodomain_CS"/>
</dbReference>
<dbReference type="Proteomes" id="UP000240883">
    <property type="component" value="Unassembled WGS sequence"/>
</dbReference>
<dbReference type="STRING" id="1448308.A0A2T2NBR8"/>
<dbReference type="PRINTS" id="PR00503">
    <property type="entry name" value="BROMODOMAIN"/>
</dbReference>
<dbReference type="GO" id="GO:0000124">
    <property type="term" value="C:SAGA complex"/>
    <property type="evidence" value="ECO:0007669"/>
    <property type="project" value="InterPro"/>
</dbReference>
<keyword evidence="3" id="KW-0805">Transcription regulation</keyword>
<sequence length="1139" mass="125937">MSLAPSLHRPSSRERPHHARISSQPPNAIRLRTPNATMSDEAMSNGSNHNNLGEGADTMAEEDPRAARWRAQYQRTEARLAAVLGGGDKQDPFDALDNGEMPSSEMPPAAHDARPTVTPKKAARTIDEDDYGDDEDGDDEDDTTNSPLLSKSAPNGIATSSLDAPSLRIPPMPTKLGIDRTSTSSSEQAKSLDDVRKKLQQDKKAAEDAAKRSFHTLFYTLESDRDAMLEQQKLDELDRQVETEMSGQPAAPPAAGAVAAPQQGTLSNTNLGASSLTLKHLIARIDAQRDKVHASDAQLRSLISEVRKNRSKWANEDRVGQEELYESMEKVLMELKAGEHAHPFLQRVNKREAPDYYTVIKHPMDIGTMMKKLKQLQYKSKKEFVDDLMLIWSNCLKYNADPAHFLRKKALYMRKETEKLVPLIPDITVRDRAEVEAEERRMRNGDADADGAEDSEDEEPIMASRGRKAPSKGGKGTSNSRKAPPAGSEGTPAPESKPPVPSLNNQVSNLKNEFLRADSEMEGSVNGFATPPPGTLTPLGANGITRGGAHGSQADVSEADGTGVSVSGFALEEEADLDDLEYKTWKQVTKKDRAIIAAERNRLFREDQLQVDEPAILRTRAGMRRWARHRKQAHEESTTEGNSLGADGKDGVQATAGESLAEGMEGDEERQIPDYYDPVCAIPDLKERLQWVEDSDGNVIQQVEEYMRIVPKGQFTSPESTLTRKMESNMRQMQETKKICAKIGIVKQMQQQSQMYQNQFQKYDPQPFVEADIEPMVVSEDGPVMAPYICRAAMQRSVAKIFYHAGFEEFQPSALESVTDIAGQFFQNLVHSLGVYREMPKKKVDAPVTLPNGTSTNWVPRFTQEEAILHALSTNGVELETLETYVKDDVERLGTKLAGIHDRMRSYYAELLRPALDSNAGADGAGAFNDGSEQFVGGDFAEDIGEDFFGFKELGLDKEFGVTFSVPLHLLQNRMHNAYAAQNTNTVTTTGVLMEEPPKFEPVTTQTIPGQIGLIQGWLLSKLQDHNEEALIEDDDLPPKQRFPKPRLPPTGKISSPRKRPLREQQQMARKKRKLDEEREENATNDSGVGGSNGLMKGLGKPVGKLKLEMPSQKENQAEPEKDDGSAVGMISPESITAT</sequence>
<dbReference type="GO" id="GO:0006325">
    <property type="term" value="P:chromatin organization"/>
    <property type="evidence" value="ECO:0007669"/>
    <property type="project" value="UniProtKB-ARBA"/>
</dbReference>
<dbReference type="CDD" id="cd05510">
    <property type="entry name" value="Bromo_SPT7_like"/>
    <property type="match status" value="1"/>
</dbReference>
<dbReference type="FunFam" id="1.10.20.10:FF:000072">
    <property type="entry name" value="Transcriptional activator spt7"/>
    <property type="match status" value="1"/>
</dbReference>
<keyword evidence="2" id="KW-0597">Phosphoprotein</keyword>
<evidence type="ECO:0000313" key="11">
    <source>
        <dbReference type="EMBL" id="PSN62864.1"/>
    </source>
</evidence>
<feature type="region of interest" description="Disordered" evidence="9">
    <location>
        <begin position="630"/>
        <end position="650"/>
    </location>
</feature>
<comment type="subcellular location">
    <subcellularLocation>
        <location evidence="1">Nucleus</location>
    </subcellularLocation>
</comment>
<feature type="compositionally biased region" description="Acidic residues" evidence="9">
    <location>
        <begin position="447"/>
        <end position="460"/>
    </location>
</feature>
<dbReference type="PROSITE" id="PS50014">
    <property type="entry name" value="BROMODOMAIN_2"/>
    <property type="match status" value="1"/>
</dbReference>
<dbReference type="PANTHER" id="PTHR47343">
    <property type="entry name" value="TRANSCRIPTIONAL ACTIVATOR SPT7"/>
    <property type="match status" value="1"/>
</dbReference>
<dbReference type="InterPro" id="IPR006565">
    <property type="entry name" value="BTP"/>
</dbReference>
<proteinExistence type="predicted"/>
<feature type="compositionally biased region" description="Basic and acidic residues" evidence="9">
    <location>
        <begin position="190"/>
        <end position="207"/>
    </location>
</feature>
<evidence type="ECO:0000256" key="8">
    <source>
        <dbReference type="PROSITE-ProRule" id="PRU00035"/>
    </source>
</evidence>
<feature type="compositionally biased region" description="Basic and acidic residues" evidence="9">
    <location>
        <begin position="1116"/>
        <end position="1125"/>
    </location>
</feature>
<keyword evidence="6" id="KW-0539">Nucleus</keyword>
<feature type="region of interest" description="Disordered" evidence="9">
    <location>
        <begin position="1"/>
        <end position="207"/>
    </location>
</feature>
<evidence type="ECO:0000259" key="10">
    <source>
        <dbReference type="PROSITE" id="PS50014"/>
    </source>
</evidence>
<keyword evidence="12" id="KW-1185">Reference proteome</keyword>
<dbReference type="InterPro" id="IPR036427">
    <property type="entry name" value="Bromodomain-like_sf"/>
</dbReference>
<keyword evidence="4 8" id="KW-0103">Bromodomain</keyword>
<name>A0A2T2NBR8_CORCC</name>
<dbReference type="Gene3D" id="1.10.20.10">
    <property type="entry name" value="Histone, subunit A"/>
    <property type="match status" value="1"/>
</dbReference>
<dbReference type="FunFam" id="1.20.920.10:FF:000032">
    <property type="entry name" value="Transcriptional activator spt7"/>
    <property type="match status" value="1"/>
</dbReference>
<dbReference type="SUPFAM" id="SSF47370">
    <property type="entry name" value="Bromodomain"/>
    <property type="match status" value="1"/>
</dbReference>
<dbReference type="AlphaFoldDB" id="A0A2T2NBR8"/>
<evidence type="ECO:0000256" key="1">
    <source>
        <dbReference type="ARBA" id="ARBA00004123"/>
    </source>
</evidence>
<protein>
    <recommendedName>
        <fullName evidence="7">SAGA complex subunit Spt7</fullName>
    </recommendedName>
</protein>
<evidence type="ECO:0000256" key="9">
    <source>
        <dbReference type="SAM" id="MobiDB-lite"/>
    </source>
</evidence>
<dbReference type="EMBL" id="KZ678141">
    <property type="protein sequence ID" value="PSN62864.1"/>
    <property type="molecule type" value="Genomic_DNA"/>
</dbReference>
<accession>A0A2T2NBR8</accession>
<feature type="compositionally biased region" description="Polar residues" evidence="9">
    <location>
        <begin position="34"/>
        <end position="51"/>
    </location>
</feature>
<evidence type="ECO:0000256" key="2">
    <source>
        <dbReference type="ARBA" id="ARBA00022553"/>
    </source>
</evidence>
<dbReference type="InterPro" id="IPR037782">
    <property type="entry name" value="Spt7"/>
</dbReference>
<dbReference type="InterPro" id="IPR009072">
    <property type="entry name" value="Histone-fold"/>
</dbReference>
<dbReference type="OrthoDB" id="21449at2759"/>
<feature type="compositionally biased region" description="Acidic residues" evidence="9">
    <location>
        <begin position="127"/>
        <end position="143"/>
    </location>
</feature>
<dbReference type="Gene3D" id="1.20.920.10">
    <property type="entry name" value="Bromodomain-like"/>
    <property type="match status" value="1"/>
</dbReference>
<feature type="compositionally biased region" description="Low complexity" evidence="9">
    <location>
        <begin position="1094"/>
        <end position="1105"/>
    </location>
</feature>
<feature type="compositionally biased region" description="Polar residues" evidence="9">
    <location>
        <begin position="144"/>
        <end position="163"/>
    </location>
</feature>
<dbReference type="GO" id="GO:0005634">
    <property type="term" value="C:nucleus"/>
    <property type="evidence" value="ECO:0007669"/>
    <property type="project" value="UniProtKB-SubCell"/>
</dbReference>
<feature type="compositionally biased region" description="Polar residues" evidence="9">
    <location>
        <begin position="180"/>
        <end position="189"/>
    </location>
</feature>
<dbReference type="InterPro" id="IPR001487">
    <property type="entry name" value="Bromodomain"/>
</dbReference>
<dbReference type="CDD" id="cd22927">
    <property type="entry name" value="HFD_SPT7"/>
    <property type="match status" value="1"/>
</dbReference>
<dbReference type="Pfam" id="PF00439">
    <property type="entry name" value="Bromodomain"/>
    <property type="match status" value="1"/>
</dbReference>
<feature type="compositionally biased region" description="Basic and acidic residues" evidence="9">
    <location>
        <begin position="434"/>
        <end position="446"/>
    </location>
</feature>
<dbReference type="GO" id="GO:0046982">
    <property type="term" value="F:protein heterodimerization activity"/>
    <property type="evidence" value="ECO:0007669"/>
    <property type="project" value="InterPro"/>
</dbReference>
<dbReference type="Pfam" id="PF07524">
    <property type="entry name" value="Bromo_TP"/>
    <property type="match status" value="1"/>
</dbReference>
<evidence type="ECO:0000256" key="6">
    <source>
        <dbReference type="ARBA" id="ARBA00023242"/>
    </source>
</evidence>
<feature type="domain" description="Bromo" evidence="10">
    <location>
        <begin position="336"/>
        <end position="406"/>
    </location>
</feature>
<dbReference type="SMART" id="SM00297">
    <property type="entry name" value="BROMO"/>
    <property type="match status" value="1"/>
</dbReference>
<keyword evidence="5" id="KW-0804">Transcription</keyword>
<evidence type="ECO:0000256" key="3">
    <source>
        <dbReference type="ARBA" id="ARBA00023015"/>
    </source>
</evidence>
<dbReference type="GO" id="GO:0006357">
    <property type="term" value="P:regulation of transcription by RNA polymerase II"/>
    <property type="evidence" value="ECO:0007669"/>
    <property type="project" value="UniProtKB-ARBA"/>
</dbReference>
<evidence type="ECO:0000313" key="12">
    <source>
        <dbReference type="Proteomes" id="UP000240883"/>
    </source>
</evidence>
<dbReference type="PANTHER" id="PTHR47343:SF1">
    <property type="entry name" value="TRANSCRIPTIONAL ACTIVATOR SPT7"/>
    <property type="match status" value="1"/>
</dbReference>
<gene>
    <name evidence="11" type="ORF">BS50DRAFT_650197</name>
</gene>
<feature type="region of interest" description="Disordered" evidence="9">
    <location>
        <begin position="434"/>
        <end position="505"/>
    </location>
</feature>
<dbReference type="GO" id="GO:0046695">
    <property type="term" value="C:SLIK (SAGA-like) complex"/>
    <property type="evidence" value="ECO:0007669"/>
    <property type="project" value="InterPro"/>
</dbReference>
<feature type="region of interest" description="Disordered" evidence="9">
    <location>
        <begin position="1031"/>
        <end position="1139"/>
    </location>
</feature>
<dbReference type="GO" id="GO:0005198">
    <property type="term" value="F:structural molecule activity"/>
    <property type="evidence" value="ECO:0007669"/>
    <property type="project" value="TreeGrafter"/>
</dbReference>
<organism evidence="11 12">
    <name type="scientific">Corynespora cassiicola Philippines</name>
    <dbReference type="NCBI Taxonomy" id="1448308"/>
    <lineage>
        <taxon>Eukaryota</taxon>
        <taxon>Fungi</taxon>
        <taxon>Dikarya</taxon>
        <taxon>Ascomycota</taxon>
        <taxon>Pezizomycotina</taxon>
        <taxon>Dothideomycetes</taxon>
        <taxon>Pleosporomycetidae</taxon>
        <taxon>Pleosporales</taxon>
        <taxon>Corynesporascaceae</taxon>
        <taxon>Corynespora</taxon>
    </lineage>
</organism>
<dbReference type="PROSITE" id="PS00633">
    <property type="entry name" value="BROMODOMAIN_1"/>
    <property type="match status" value="1"/>
</dbReference>
<evidence type="ECO:0000256" key="4">
    <source>
        <dbReference type="ARBA" id="ARBA00023117"/>
    </source>
</evidence>